<gene>
    <name evidence="1" type="ORF">Colly1_157</name>
</gene>
<protein>
    <submittedName>
        <fullName evidence="1">Uncharacterized protein</fullName>
    </submittedName>
</protein>
<proteinExistence type="predicted"/>
<evidence type="ECO:0000313" key="2">
    <source>
        <dbReference type="Proteomes" id="UP000693899"/>
    </source>
</evidence>
<evidence type="ECO:0000313" key="1">
    <source>
        <dbReference type="EMBL" id="QQO97259.1"/>
    </source>
</evidence>
<accession>A0A8E4UXW5</accession>
<name>A0A8E4UXW5_9CAUD</name>
<dbReference type="Proteomes" id="UP000693899">
    <property type="component" value="Segment"/>
</dbReference>
<sequence>MKKVIILTSRNAGILTDEINNTIQSQWEGIDKERYELLTCVTIPERGGAGIEMIATLTFEHTVTLP</sequence>
<dbReference type="EMBL" id="MT732450">
    <property type="protein sequence ID" value="QQO97259.1"/>
    <property type="molecule type" value="Genomic_DNA"/>
</dbReference>
<organism evidence="1 2">
    <name type="scientific">Maribacter phage Colly_1</name>
    <dbReference type="NCBI Taxonomy" id="2745691"/>
    <lineage>
        <taxon>Viruses</taxon>
        <taxon>Duplodnaviria</taxon>
        <taxon>Heunggongvirae</taxon>
        <taxon>Uroviricota</taxon>
        <taxon>Caudoviricetes</taxon>
        <taxon>Molycolviridae</taxon>
        <taxon>Mollyvirus</taxon>
        <taxon>Mollyvirus colly</taxon>
    </lineage>
</organism>
<keyword evidence="2" id="KW-1185">Reference proteome</keyword>
<reference evidence="1" key="1">
    <citation type="submission" date="2020-07" db="EMBL/GenBank/DDBJ databases">
        <title>Highly diverse flavobacterial phages as mortality factor during North Sea spring blooms.</title>
        <authorList>
            <person name="Bartlau N."/>
            <person name="Wichels A."/>
            <person name="Krohne G."/>
            <person name="Adriaenssens E.M."/>
            <person name="Heins A."/>
            <person name="Fuchs B.M."/>
            <person name="Amann R."/>
            <person name="Moraru C."/>
        </authorList>
    </citation>
    <scope>NUCLEOTIDE SEQUENCE</scope>
</reference>